<dbReference type="Pfam" id="PF05257">
    <property type="entry name" value="CHAP"/>
    <property type="match status" value="1"/>
</dbReference>
<proteinExistence type="predicted"/>
<dbReference type="PROSITE" id="PS50911">
    <property type="entry name" value="CHAP"/>
    <property type="match status" value="1"/>
</dbReference>
<feature type="signal peptide" evidence="2">
    <location>
        <begin position="1"/>
        <end position="28"/>
    </location>
</feature>
<organism evidence="4 5">
    <name type="scientific">Lacticaseibacillus brantae DSM 23927</name>
    <dbReference type="NCBI Taxonomy" id="1423727"/>
    <lineage>
        <taxon>Bacteria</taxon>
        <taxon>Bacillati</taxon>
        <taxon>Bacillota</taxon>
        <taxon>Bacilli</taxon>
        <taxon>Lactobacillales</taxon>
        <taxon>Lactobacillaceae</taxon>
        <taxon>Lacticaseibacillus</taxon>
    </lineage>
</organism>
<protein>
    <recommendedName>
        <fullName evidence="3">Peptidase C51 domain-containing protein</fullName>
    </recommendedName>
</protein>
<dbReference type="Gene3D" id="2.30.30.170">
    <property type="match status" value="1"/>
</dbReference>
<feature type="chain" id="PRO_5006415098" description="Peptidase C51 domain-containing protein" evidence="2">
    <location>
        <begin position="29"/>
        <end position="322"/>
    </location>
</feature>
<evidence type="ECO:0000256" key="2">
    <source>
        <dbReference type="SAM" id="SignalP"/>
    </source>
</evidence>
<keyword evidence="5" id="KW-1185">Reference proteome</keyword>
<keyword evidence="2" id="KW-0732">Signal</keyword>
<dbReference type="STRING" id="1423727.FC34_GL000858"/>
<dbReference type="SUPFAM" id="SSF82057">
    <property type="entry name" value="Prokaryotic SH3-related domain"/>
    <property type="match status" value="1"/>
</dbReference>
<evidence type="ECO:0000313" key="4">
    <source>
        <dbReference type="EMBL" id="KRM71882.1"/>
    </source>
</evidence>
<dbReference type="EMBL" id="AYZQ01000002">
    <property type="protein sequence ID" value="KRM71882.1"/>
    <property type="molecule type" value="Genomic_DNA"/>
</dbReference>
<dbReference type="SUPFAM" id="SSF54001">
    <property type="entry name" value="Cysteine proteinases"/>
    <property type="match status" value="1"/>
</dbReference>
<reference evidence="4 5" key="1">
    <citation type="journal article" date="2015" name="Genome Announc.">
        <title>Expanding the biotechnology potential of lactobacilli through comparative genomics of 213 strains and associated genera.</title>
        <authorList>
            <person name="Sun Z."/>
            <person name="Harris H.M."/>
            <person name="McCann A."/>
            <person name="Guo C."/>
            <person name="Argimon S."/>
            <person name="Zhang W."/>
            <person name="Yang X."/>
            <person name="Jeffery I.B."/>
            <person name="Cooney J.C."/>
            <person name="Kagawa T.F."/>
            <person name="Liu W."/>
            <person name="Song Y."/>
            <person name="Salvetti E."/>
            <person name="Wrobel A."/>
            <person name="Rasinkangas P."/>
            <person name="Parkhill J."/>
            <person name="Rea M.C."/>
            <person name="O'Sullivan O."/>
            <person name="Ritari J."/>
            <person name="Douillard F.P."/>
            <person name="Paul Ross R."/>
            <person name="Yang R."/>
            <person name="Briner A.E."/>
            <person name="Felis G.E."/>
            <person name="de Vos W.M."/>
            <person name="Barrangou R."/>
            <person name="Klaenhammer T.R."/>
            <person name="Caufield P.W."/>
            <person name="Cui Y."/>
            <person name="Zhang H."/>
            <person name="O'Toole P.W."/>
        </authorList>
    </citation>
    <scope>NUCLEOTIDE SEQUENCE [LARGE SCALE GENOMIC DNA]</scope>
    <source>
        <strain evidence="4 5">DSM 23927</strain>
    </source>
</reference>
<name>A0A0R2AYN0_9LACO</name>
<dbReference type="InterPro" id="IPR038200">
    <property type="entry name" value="GW_dom_sf"/>
</dbReference>
<dbReference type="InterPro" id="IPR038765">
    <property type="entry name" value="Papain-like_cys_pep_sf"/>
</dbReference>
<evidence type="ECO:0000313" key="5">
    <source>
        <dbReference type="Proteomes" id="UP000051672"/>
    </source>
</evidence>
<dbReference type="Proteomes" id="UP000051672">
    <property type="component" value="Unassembled WGS sequence"/>
</dbReference>
<gene>
    <name evidence="4" type="ORF">FC34_GL000858</name>
</gene>
<accession>A0A0R2AYN0</accession>
<evidence type="ECO:0000259" key="3">
    <source>
        <dbReference type="PROSITE" id="PS50911"/>
    </source>
</evidence>
<dbReference type="PATRIC" id="fig|1423727.3.peg.865"/>
<feature type="region of interest" description="Disordered" evidence="1">
    <location>
        <begin position="168"/>
        <end position="205"/>
    </location>
</feature>
<dbReference type="Gene3D" id="3.90.1720.10">
    <property type="entry name" value="endopeptidase domain like (from Nostoc punctiforme)"/>
    <property type="match status" value="1"/>
</dbReference>
<comment type="caution">
    <text evidence="4">The sequence shown here is derived from an EMBL/GenBank/DDBJ whole genome shotgun (WGS) entry which is preliminary data.</text>
</comment>
<feature type="compositionally biased region" description="Low complexity" evidence="1">
    <location>
        <begin position="168"/>
        <end position="196"/>
    </location>
</feature>
<sequence>MKSLFKVSLASLVTLSATILLQAAPVAAAETATVTYDKGATTVWSSPSVGQNAQSYVQKGDSVTIDQTKTVWGTTWYQISEGGWIPENYLSVGKTTTPATQHEGQITLSYTGGAITKWDSFKAQYAKGYLASGTTVAYTQKTTATDGTWYELTDGSWVSEQFTTAASATTAAPSTQTQPVSQSTKQAQSTTSAVTQRPATTKPTYSTNNAYPWGQCTYYVKSVAPWVGNYWGNGNQWGASAAAAGFQVDNQPAAGAVISFAAGQMIGTWQADASYGHVAYVQAYNAATNTVTITQGGMGFSNPTGPNTQVLNNASQFTYIHA</sequence>
<evidence type="ECO:0000256" key="1">
    <source>
        <dbReference type="SAM" id="MobiDB-lite"/>
    </source>
</evidence>
<feature type="domain" description="Peptidase C51" evidence="3">
    <location>
        <begin position="191"/>
        <end position="321"/>
    </location>
</feature>
<dbReference type="InterPro" id="IPR007921">
    <property type="entry name" value="CHAP_dom"/>
</dbReference>
<dbReference type="OrthoDB" id="2409959at2"/>
<dbReference type="AlphaFoldDB" id="A0A0R2AYN0"/>